<sequence>MEDHAYDDLKESRELDIDFHLLMLLCKTRMNSYRNAIFNHGVFKDKLVADVGSGTGILAIWCAQAGARKVYAIEPNSNNDMIEKAAKKNNLENKIVVIKSNAQSAILPEKVDIIISETMDGLMFPSEGEISIAPIADKYYYEGREQFILNFEHIYGVDFTHLLERFRKTASSKAYVKSLPLEGLRAKPAVIDTIDFKTIKVEDCMSIRGNISFKPEIDSVFHGFGIWFKAKFPTGEELDTGPIDHPTHWRQVICFIDKPINLRRKVELKGDVAITLDEKMRYQNLIIDVDLNEEEKKLVKKSWEIMYKNGQHIVSPSFEILP</sequence>
<dbReference type="GO" id="GO:0042054">
    <property type="term" value="F:histone methyltransferase activity"/>
    <property type="evidence" value="ECO:0007669"/>
    <property type="project" value="TreeGrafter"/>
</dbReference>
<dbReference type="Pfam" id="PF22528">
    <property type="entry name" value="PRMT_C"/>
    <property type="match status" value="1"/>
</dbReference>
<keyword evidence="3 4" id="KW-0949">S-adenosyl-L-methionine</keyword>
<protein>
    <submittedName>
        <fullName evidence="6">DgyrCDS3405</fullName>
    </submittedName>
</protein>
<dbReference type="AlphaFoldDB" id="A0A7I8VD37"/>
<dbReference type="OrthoDB" id="7848332at2759"/>
<keyword evidence="2 4" id="KW-0808">Transferase</keyword>
<keyword evidence="1 4" id="KW-0489">Methyltransferase</keyword>
<dbReference type="SUPFAM" id="SSF53335">
    <property type="entry name" value="S-adenosyl-L-methionine-dependent methyltransferases"/>
    <property type="match status" value="1"/>
</dbReference>
<dbReference type="Proteomes" id="UP000549394">
    <property type="component" value="Unassembled WGS sequence"/>
</dbReference>
<feature type="domain" description="Protein arginine N-methyltransferase" evidence="5">
    <location>
        <begin position="128"/>
        <end position="281"/>
    </location>
</feature>
<reference evidence="6 7" key="1">
    <citation type="submission" date="2020-08" db="EMBL/GenBank/DDBJ databases">
        <authorList>
            <person name="Hejnol A."/>
        </authorList>
    </citation>
    <scope>NUCLEOTIDE SEQUENCE [LARGE SCALE GENOMIC DNA]</scope>
</reference>
<dbReference type="EMBL" id="CAJFCJ010000005">
    <property type="protein sequence ID" value="CAD5114263.1"/>
    <property type="molecule type" value="Genomic_DNA"/>
</dbReference>
<organism evidence="6 7">
    <name type="scientific">Dimorphilus gyrociliatus</name>
    <dbReference type="NCBI Taxonomy" id="2664684"/>
    <lineage>
        <taxon>Eukaryota</taxon>
        <taxon>Metazoa</taxon>
        <taxon>Spiralia</taxon>
        <taxon>Lophotrochozoa</taxon>
        <taxon>Annelida</taxon>
        <taxon>Polychaeta</taxon>
        <taxon>Polychaeta incertae sedis</taxon>
        <taxon>Dinophilidae</taxon>
        <taxon>Dimorphilus</taxon>
    </lineage>
</organism>
<evidence type="ECO:0000313" key="6">
    <source>
        <dbReference type="EMBL" id="CAD5114263.1"/>
    </source>
</evidence>
<proteinExistence type="predicted"/>
<dbReference type="CDD" id="cd02440">
    <property type="entry name" value="AdoMet_MTases"/>
    <property type="match status" value="1"/>
</dbReference>
<accession>A0A7I8VD37</accession>
<evidence type="ECO:0000256" key="4">
    <source>
        <dbReference type="PROSITE-ProRule" id="PRU01015"/>
    </source>
</evidence>
<dbReference type="Gene3D" id="2.70.160.11">
    <property type="entry name" value="Hnrnp arginine n-methyltransferase1"/>
    <property type="match status" value="1"/>
</dbReference>
<name>A0A7I8VD37_9ANNE</name>
<dbReference type="Pfam" id="PF06325">
    <property type="entry name" value="PrmA"/>
    <property type="match status" value="1"/>
</dbReference>
<dbReference type="PROSITE" id="PS51678">
    <property type="entry name" value="SAM_MT_PRMT"/>
    <property type="match status" value="1"/>
</dbReference>
<evidence type="ECO:0000256" key="2">
    <source>
        <dbReference type="ARBA" id="ARBA00022679"/>
    </source>
</evidence>
<dbReference type="InterPro" id="IPR025799">
    <property type="entry name" value="Arg_MeTrfase"/>
</dbReference>
<keyword evidence="7" id="KW-1185">Reference proteome</keyword>
<dbReference type="PANTHER" id="PTHR11006:SF4">
    <property type="entry name" value="PROTEIN ARGININE N-METHYLTRANSFERASE 7"/>
    <property type="match status" value="1"/>
</dbReference>
<evidence type="ECO:0000313" key="7">
    <source>
        <dbReference type="Proteomes" id="UP000549394"/>
    </source>
</evidence>
<gene>
    <name evidence="6" type="ORF">DGYR_LOCUS3124</name>
</gene>
<dbReference type="InterPro" id="IPR055135">
    <property type="entry name" value="PRMT_dom"/>
</dbReference>
<dbReference type="PANTHER" id="PTHR11006">
    <property type="entry name" value="PROTEIN ARGININE N-METHYLTRANSFERASE"/>
    <property type="match status" value="1"/>
</dbReference>
<dbReference type="GO" id="GO:0032259">
    <property type="term" value="P:methylation"/>
    <property type="evidence" value="ECO:0007669"/>
    <property type="project" value="UniProtKB-KW"/>
</dbReference>
<evidence type="ECO:0000259" key="5">
    <source>
        <dbReference type="Pfam" id="PF22528"/>
    </source>
</evidence>
<comment type="caution">
    <text evidence="6">The sequence shown here is derived from an EMBL/GenBank/DDBJ whole genome shotgun (WGS) entry which is preliminary data.</text>
</comment>
<dbReference type="GO" id="GO:0016274">
    <property type="term" value="F:protein-arginine N-methyltransferase activity"/>
    <property type="evidence" value="ECO:0007669"/>
    <property type="project" value="InterPro"/>
</dbReference>
<evidence type="ECO:0000256" key="1">
    <source>
        <dbReference type="ARBA" id="ARBA00022603"/>
    </source>
</evidence>
<dbReference type="InterPro" id="IPR029063">
    <property type="entry name" value="SAM-dependent_MTases_sf"/>
</dbReference>
<dbReference type="Gene3D" id="3.40.50.150">
    <property type="entry name" value="Vaccinia Virus protein VP39"/>
    <property type="match status" value="1"/>
</dbReference>
<evidence type="ECO:0000256" key="3">
    <source>
        <dbReference type="ARBA" id="ARBA00022691"/>
    </source>
</evidence>